<dbReference type="InterPro" id="IPR009571">
    <property type="entry name" value="SUR7/Rim9-like_fungi"/>
</dbReference>
<proteinExistence type="predicted"/>
<dbReference type="Proteomes" id="UP000305067">
    <property type="component" value="Unassembled WGS sequence"/>
</dbReference>
<protein>
    <submittedName>
        <fullName evidence="6">Actin cortical patch SUR7/pH-response regulator pali</fullName>
    </submittedName>
</protein>
<evidence type="ECO:0000256" key="1">
    <source>
        <dbReference type="ARBA" id="ARBA00004141"/>
    </source>
</evidence>
<keyword evidence="4 5" id="KW-0472">Membrane</keyword>
<dbReference type="PANTHER" id="PTHR28013">
    <property type="entry name" value="PROTEIN DCV1-RELATED"/>
    <property type="match status" value="1"/>
</dbReference>
<dbReference type="GO" id="GO:0035838">
    <property type="term" value="C:growing cell tip"/>
    <property type="evidence" value="ECO:0007669"/>
    <property type="project" value="TreeGrafter"/>
</dbReference>
<evidence type="ECO:0000313" key="7">
    <source>
        <dbReference type="Proteomes" id="UP000305067"/>
    </source>
</evidence>
<name>A0A5C3Q1Z7_9AGAR</name>
<evidence type="ECO:0000256" key="4">
    <source>
        <dbReference type="ARBA" id="ARBA00023136"/>
    </source>
</evidence>
<dbReference type="STRING" id="1884261.A0A5C3Q1Z7"/>
<gene>
    <name evidence="6" type="ORF">BDV98DRAFT_536949</name>
</gene>
<feature type="transmembrane region" description="Helical" evidence="5">
    <location>
        <begin position="108"/>
        <end position="134"/>
    </location>
</feature>
<feature type="transmembrane region" description="Helical" evidence="5">
    <location>
        <begin position="146"/>
        <end position="174"/>
    </location>
</feature>
<evidence type="ECO:0000313" key="6">
    <source>
        <dbReference type="EMBL" id="TFK96125.1"/>
    </source>
</evidence>
<sequence>MITFLAPILLFIAFLLLLLVSLSVPIIKTIFLFRLKAQLEESFTGASANGDVTFGVWGYCTGAAEASAFGFSTTRDGSCSRPRLGFSVDSQILEILGLDDNLDALNKALTAALVLHPIACGITFIALLISLFMLRRGSNGLSARLPSFLTLGFGTVAAILTTAVFLIDVIMVAILRSRVRDQTDGQVTAVWGNAVWMTLGATVATWLAICGACCGMVMGRRRSRSASTTERY</sequence>
<dbReference type="EMBL" id="ML178866">
    <property type="protein sequence ID" value="TFK96125.1"/>
    <property type="molecule type" value="Genomic_DNA"/>
</dbReference>
<evidence type="ECO:0000256" key="2">
    <source>
        <dbReference type="ARBA" id="ARBA00022692"/>
    </source>
</evidence>
<reference evidence="6 7" key="1">
    <citation type="journal article" date="2019" name="Nat. Ecol. Evol.">
        <title>Megaphylogeny resolves global patterns of mushroom evolution.</title>
        <authorList>
            <person name="Varga T."/>
            <person name="Krizsan K."/>
            <person name="Foldi C."/>
            <person name="Dima B."/>
            <person name="Sanchez-Garcia M."/>
            <person name="Sanchez-Ramirez S."/>
            <person name="Szollosi G.J."/>
            <person name="Szarkandi J.G."/>
            <person name="Papp V."/>
            <person name="Albert L."/>
            <person name="Andreopoulos W."/>
            <person name="Angelini C."/>
            <person name="Antonin V."/>
            <person name="Barry K.W."/>
            <person name="Bougher N.L."/>
            <person name="Buchanan P."/>
            <person name="Buyck B."/>
            <person name="Bense V."/>
            <person name="Catcheside P."/>
            <person name="Chovatia M."/>
            <person name="Cooper J."/>
            <person name="Damon W."/>
            <person name="Desjardin D."/>
            <person name="Finy P."/>
            <person name="Geml J."/>
            <person name="Haridas S."/>
            <person name="Hughes K."/>
            <person name="Justo A."/>
            <person name="Karasinski D."/>
            <person name="Kautmanova I."/>
            <person name="Kiss B."/>
            <person name="Kocsube S."/>
            <person name="Kotiranta H."/>
            <person name="LaButti K.M."/>
            <person name="Lechner B.E."/>
            <person name="Liimatainen K."/>
            <person name="Lipzen A."/>
            <person name="Lukacs Z."/>
            <person name="Mihaltcheva S."/>
            <person name="Morgado L.N."/>
            <person name="Niskanen T."/>
            <person name="Noordeloos M.E."/>
            <person name="Ohm R.A."/>
            <person name="Ortiz-Santana B."/>
            <person name="Ovrebo C."/>
            <person name="Racz N."/>
            <person name="Riley R."/>
            <person name="Savchenko A."/>
            <person name="Shiryaev A."/>
            <person name="Soop K."/>
            <person name="Spirin V."/>
            <person name="Szebenyi C."/>
            <person name="Tomsovsky M."/>
            <person name="Tulloss R.E."/>
            <person name="Uehling J."/>
            <person name="Grigoriev I.V."/>
            <person name="Vagvolgyi C."/>
            <person name="Papp T."/>
            <person name="Martin F.M."/>
            <person name="Miettinen O."/>
            <person name="Hibbett D.S."/>
            <person name="Nagy L.G."/>
        </authorList>
    </citation>
    <scope>NUCLEOTIDE SEQUENCE [LARGE SCALE GENOMIC DNA]</scope>
    <source>
        <strain evidence="6 7">CBS 309.79</strain>
    </source>
</reference>
<dbReference type="AlphaFoldDB" id="A0A5C3Q1Z7"/>
<evidence type="ECO:0000256" key="5">
    <source>
        <dbReference type="SAM" id="Phobius"/>
    </source>
</evidence>
<keyword evidence="7" id="KW-1185">Reference proteome</keyword>
<dbReference type="PANTHER" id="PTHR28013:SF3">
    <property type="entry name" value="PROTEIN DCV1-RELATED"/>
    <property type="match status" value="1"/>
</dbReference>
<accession>A0A5C3Q1Z7</accession>
<keyword evidence="3 5" id="KW-1133">Transmembrane helix</keyword>
<dbReference type="Pfam" id="PF06687">
    <property type="entry name" value="SUR7"/>
    <property type="match status" value="1"/>
</dbReference>
<dbReference type="GO" id="GO:0005886">
    <property type="term" value="C:plasma membrane"/>
    <property type="evidence" value="ECO:0007669"/>
    <property type="project" value="InterPro"/>
</dbReference>
<evidence type="ECO:0000256" key="3">
    <source>
        <dbReference type="ARBA" id="ARBA00022989"/>
    </source>
</evidence>
<feature type="transmembrane region" description="Helical" evidence="5">
    <location>
        <begin position="194"/>
        <end position="218"/>
    </location>
</feature>
<organism evidence="6 7">
    <name type="scientific">Pterulicium gracile</name>
    <dbReference type="NCBI Taxonomy" id="1884261"/>
    <lineage>
        <taxon>Eukaryota</taxon>
        <taxon>Fungi</taxon>
        <taxon>Dikarya</taxon>
        <taxon>Basidiomycota</taxon>
        <taxon>Agaricomycotina</taxon>
        <taxon>Agaricomycetes</taxon>
        <taxon>Agaricomycetidae</taxon>
        <taxon>Agaricales</taxon>
        <taxon>Pleurotineae</taxon>
        <taxon>Pterulaceae</taxon>
        <taxon>Pterulicium</taxon>
    </lineage>
</organism>
<dbReference type="GO" id="GO:0032153">
    <property type="term" value="C:cell division site"/>
    <property type="evidence" value="ECO:0007669"/>
    <property type="project" value="TreeGrafter"/>
</dbReference>
<comment type="subcellular location">
    <subcellularLocation>
        <location evidence="1">Membrane</location>
        <topology evidence="1">Multi-pass membrane protein</topology>
    </subcellularLocation>
</comment>
<dbReference type="OrthoDB" id="2354757at2759"/>
<dbReference type="InterPro" id="IPR051380">
    <property type="entry name" value="pH-response_reg_palI/RIM9"/>
</dbReference>
<keyword evidence="2 5" id="KW-0812">Transmembrane</keyword>